<comment type="subcellular location">
    <subcellularLocation>
        <location evidence="1 8">Cell membrane</location>
        <topology evidence="1 8">Peripheral membrane protein</topology>
    </subcellularLocation>
</comment>
<accession>A0A7W8QNH6</accession>
<comment type="function">
    <text evidence="8">Produces ATP from ADP in the presence of a proton gradient across the membrane.</text>
</comment>
<gene>
    <name evidence="8" type="primary">atpC</name>
    <name evidence="12" type="ORF">HDA36_002780</name>
</gene>
<evidence type="ECO:0000256" key="3">
    <source>
        <dbReference type="ARBA" id="ARBA00022448"/>
    </source>
</evidence>
<evidence type="ECO:0000256" key="5">
    <source>
        <dbReference type="ARBA" id="ARBA00023136"/>
    </source>
</evidence>
<dbReference type="GO" id="GO:0005524">
    <property type="term" value="F:ATP binding"/>
    <property type="evidence" value="ECO:0007669"/>
    <property type="project" value="UniProtKB-UniRule"/>
</dbReference>
<dbReference type="CDD" id="cd12152">
    <property type="entry name" value="F1-ATPase_delta"/>
    <property type="match status" value="1"/>
</dbReference>
<evidence type="ECO:0000256" key="2">
    <source>
        <dbReference type="ARBA" id="ARBA00005712"/>
    </source>
</evidence>
<keyword evidence="3 8" id="KW-0813">Transport</keyword>
<evidence type="ECO:0000256" key="10">
    <source>
        <dbReference type="SAM" id="MobiDB-lite"/>
    </source>
</evidence>
<dbReference type="AlphaFoldDB" id="A0A7W8QNH6"/>
<keyword evidence="5 8" id="KW-0472">Membrane</keyword>
<dbReference type="NCBIfam" id="NF009977">
    <property type="entry name" value="PRK13442.1"/>
    <property type="match status" value="1"/>
</dbReference>
<dbReference type="InterPro" id="IPR036771">
    <property type="entry name" value="ATPsynth_dsu/esu_N"/>
</dbReference>
<evidence type="ECO:0000256" key="1">
    <source>
        <dbReference type="ARBA" id="ARBA00004202"/>
    </source>
</evidence>
<feature type="compositionally biased region" description="Basic and acidic residues" evidence="10">
    <location>
        <begin position="102"/>
        <end position="111"/>
    </location>
</feature>
<dbReference type="InterPro" id="IPR020546">
    <property type="entry name" value="ATP_synth_F1_dsu/esu_N"/>
</dbReference>
<evidence type="ECO:0000256" key="4">
    <source>
        <dbReference type="ARBA" id="ARBA00023065"/>
    </source>
</evidence>
<dbReference type="GO" id="GO:0045259">
    <property type="term" value="C:proton-transporting ATP synthase complex"/>
    <property type="evidence" value="ECO:0007669"/>
    <property type="project" value="UniProtKB-KW"/>
</dbReference>
<keyword evidence="13" id="KW-1185">Reference proteome</keyword>
<organism evidence="12 13">
    <name type="scientific">Nocardiopsis composta</name>
    <dbReference type="NCBI Taxonomy" id="157465"/>
    <lineage>
        <taxon>Bacteria</taxon>
        <taxon>Bacillati</taxon>
        <taxon>Actinomycetota</taxon>
        <taxon>Actinomycetes</taxon>
        <taxon>Streptosporangiales</taxon>
        <taxon>Nocardiopsidaceae</taxon>
        <taxon>Nocardiopsis</taxon>
    </lineage>
</organism>
<evidence type="ECO:0000256" key="7">
    <source>
        <dbReference type="ARBA" id="ARBA00023310"/>
    </source>
</evidence>
<evidence type="ECO:0000256" key="6">
    <source>
        <dbReference type="ARBA" id="ARBA00023196"/>
    </source>
</evidence>
<evidence type="ECO:0000256" key="9">
    <source>
        <dbReference type="RuleBase" id="RU003656"/>
    </source>
</evidence>
<evidence type="ECO:0000313" key="13">
    <source>
        <dbReference type="Proteomes" id="UP000572635"/>
    </source>
</evidence>
<dbReference type="InterPro" id="IPR001469">
    <property type="entry name" value="ATP_synth_F1_dsu/esu"/>
</dbReference>
<keyword evidence="6 8" id="KW-0139">CF(1)</keyword>
<comment type="similarity">
    <text evidence="2 8 9">Belongs to the ATPase epsilon chain family.</text>
</comment>
<dbReference type="EMBL" id="JACHDB010000001">
    <property type="protein sequence ID" value="MBB5432696.1"/>
    <property type="molecule type" value="Genomic_DNA"/>
</dbReference>
<protein>
    <recommendedName>
        <fullName evidence="8">ATP synthase epsilon chain</fullName>
    </recommendedName>
    <alternativeName>
        <fullName evidence="8">ATP synthase F1 sector epsilon subunit</fullName>
    </alternativeName>
    <alternativeName>
        <fullName evidence="8">F-ATPase epsilon subunit</fullName>
    </alternativeName>
</protein>
<dbReference type="PANTHER" id="PTHR13822">
    <property type="entry name" value="ATP SYNTHASE DELTA/EPSILON CHAIN"/>
    <property type="match status" value="1"/>
</dbReference>
<dbReference type="GO" id="GO:0005886">
    <property type="term" value="C:plasma membrane"/>
    <property type="evidence" value="ECO:0007669"/>
    <property type="project" value="UniProtKB-SubCell"/>
</dbReference>
<comment type="caution">
    <text evidence="12">The sequence shown here is derived from an EMBL/GenBank/DDBJ whole genome shotgun (WGS) entry which is preliminary data.</text>
</comment>
<dbReference type="Pfam" id="PF02823">
    <property type="entry name" value="ATP-synt_DE_N"/>
    <property type="match status" value="1"/>
</dbReference>
<proteinExistence type="inferred from homology"/>
<dbReference type="SUPFAM" id="SSF51344">
    <property type="entry name" value="Epsilon subunit of F1F0-ATP synthase N-terminal domain"/>
    <property type="match status" value="1"/>
</dbReference>
<keyword evidence="8" id="KW-1003">Cell membrane</keyword>
<feature type="compositionally biased region" description="Low complexity" evidence="10">
    <location>
        <begin position="126"/>
        <end position="135"/>
    </location>
</feature>
<evidence type="ECO:0000313" key="12">
    <source>
        <dbReference type="EMBL" id="MBB5432696.1"/>
    </source>
</evidence>
<dbReference type="Proteomes" id="UP000572635">
    <property type="component" value="Unassembled WGS sequence"/>
</dbReference>
<dbReference type="HAMAP" id="MF_00530">
    <property type="entry name" value="ATP_synth_epsil_bac"/>
    <property type="match status" value="1"/>
</dbReference>
<evidence type="ECO:0000259" key="11">
    <source>
        <dbReference type="Pfam" id="PF02823"/>
    </source>
</evidence>
<evidence type="ECO:0000256" key="8">
    <source>
        <dbReference type="HAMAP-Rule" id="MF_00530"/>
    </source>
</evidence>
<name>A0A7W8QNH6_9ACTN</name>
<dbReference type="PANTHER" id="PTHR13822:SF10">
    <property type="entry name" value="ATP SYNTHASE EPSILON CHAIN, CHLOROPLASTIC"/>
    <property type="match status" value="1"/>
</dbReference>
<dbReference type="RefSeq" id="WP_184392225.1">
    <property type="nucleotide sequence ID" value="NZ_BAAAJD010000100.1"/>
</dbReference>
<reference evidence="12 13" key="1">
    <citation type="submission" date="2020-08" db="EMBL/GenBank/DDBJ databases">
        <title>Sequencing the genomes of 1000 actinobacteria strains.</title>
        <authorList>
            <person name="Klenk H.-P."/>
        </authorList>
    </citation>
    <scope>NUCLEOTIDE SEQUENCE [LARGE SCALE GENOMIC DNA]</scope>
    <source>
        <strain evidence="12 13">DSM 44551</strain>
    </source>
</reference>
<keyword evidence="7 8" id="KW-0066">ATP synthesis</keyword>
<feature type="domain" description="ATP synthase F1 complex delta/epsilon subunit N-terminal" evidence="11">
    <location>
        <begin position="6"/>
        <end position="86"/>
    </location>
</feature>
<dbReference type="Gene3D" id="2.60.15.10">
    <property type="entry name" value="F0F1 ATP synthase delta/epsilon subunit, N-terminal"/>
    <property type="match status" value="1"/>
</dbReference>
<dbReference type="NCBIfam" id="TIGR01216">
    <property type="entry name" value="ATP_synt_epsi"/>
    <property type="match status" value="1"/>
</dbReference>
<dbReference type="GO" id="GO:0046933">
    <property type="term" value="F:proton-transporting ATP synthase activity, rotational mechanism"/>
    <property type="evidence" value="ECO:0007669"/>
    <property type="project" value="UniProtKB-UniRule"/>
</dbReference>
<keyword evidence="8" id="KW-0375">Hydrogen ion transport</keyword>
<comment type="subunit">
    <text evidence="8 9">F-type ATPases have 2 components, CF(1) - the catalytic core - and CF(0) - the membrane proton channel. CF(1) has five subunits: alpha(3), beta(3), gamma(1), delta(1), epsilon(1). CF(0) has three main subunits: a, b and c.</text>
</comment>
<sequence>MSKKLFVEIVSPERELWAGEGDMVIAKTVEGEIGIQPGHTPVLALLAPGSVVRVVGGRESGEVRAAAHGGFISVADDNRVSILAEIAELAEDIDVERAKRALADAESKVSPEDTEAQARALRARSRLTAAGETTA</sequence>
<keyword evidence="4 8" id="KW-0406">Ion transport</keyword>
<feature type="region of interest" description="Disordered" evidence="10">
    <location>
        <begin position="102"/>
        <end position="135"/>
    </location>
</feature>